<dbReference type="InterPro" id="IPR001173">
    <property type="entry name" value="Glyco_trans_2-like"/>
</dbReference>
<feature type="domain" description="Glycosyltransferase 2-like" evidence="1">
    <location>
        <begin position="5"/>
        <end position="155"/>
    </location>
</feature>
<proteinExistence type="predicted"/>
<dbReference type="Proteomes" id="UP000177141">
    <property type="component" value="Unassembled WGS sequence"/>
</dbReference>
<dbReference type="STRING" id="1802061.A3A93_02195"/>
<dbReference type="SUPFAM" id="SSF53448">
    <property type="entry name" value="Nucleotide-diphospho-sugar transferases"/>
    <property type="match status" value="1"/>
</dbReference>
<gene>
    <name evidence="3" type="ORF">A3A93_02195</name>
</gene>
<evidence type="ECO:0000313" key="4">
    <source>
        <dbReference type="Proteomes" id="UP000177141"/>
    </source>
</evidence>
<name>A0A1F7IY10_9BACT</name>
<comment type="caution">
    <text evidence="3">The sequence shown here is derived from an EMBL/GenBank/DDBJ whole genome shotgun (WGS) entry which is preliminary data.</text>
</comment>
<dbReference type="CDD" id="cd04186">
    <property type="entry name" value="GT_2_like_c"/>
    <property type="match status" value="1"/>
</dbReference>
<dbReference type="Gene3D" id="3.90.550.10">
    <property type="entry name" value="Spore Coat Polysaccharide Biosynthesis Protein SpsA, Chain A"/>
    <property type="match status" value="1"/>
</dbReference>
<evidence type="ECO:0000259" key="1">
    <source>
        <dbReference type="Pfam" id="PF00535"/>
    </source>
</evidence>
<evidence type="ECO:0000259" key="2">
    <source>
        <dbReference type="Pfam" id="PF13632"/>
    </source>
</evidence>
<dbReference type="Pfam" id="PF13632">
    <property type="entry name" value="Glyco_trans_2_3"/>
    <property type="match status" value="1"/>
</dbReference>
<feature type="domain" description="Glycosyltransferase 2-like" evidence="2">
    <location>
        <begin position="190"/>
        <end position="247"/>
    </location>
</feature>
<protein>
    <recommendedName>
        <fullName evidence="1 2">Glycosyltransferase 2-like domain-containing protein</fullName>
    </recommendedName>
</protein>
<accession>A0A1F7IY10</accession>
<organism evidence="3 4">
    <name type="scientific">Candidatus Roizmanbacteria bacterium RIFCSPLOWO2_01_FULL_38_12</name>
    <dbReference type="NCBI Taxonomy" id="1802061"/>
    <lineage>
        <taxon>Bacteria</taxon>
        <taxon>Candidatus Roizmaniibacteriota</taxon>
    </lineage>
</organism>
<dbReference type="PANTHER" id="PTHR43179:SF7">
    <property type="entry name" value="RHAMNOSYLTRANSFERASE WBBL"/>
    <property type="match status" value="1"/>
</dbReference>
<dbReference type="Pfam" id="PF00535">
    <property type="entry name" value="Glycos_transf_2"/>
    <property type="match status" value="1"/>
</dbReference>
<dbReference type="AlphaFoldDB" id="A0A1F7IY10"/>
<dbReference type="EMBL" id="MGAL01000018">
    <property type="protein sequence ID" value="OGK48259.1"/>
    <property type="molecule type" value="Genomic_DNA"/>
</dbReference>
<dbReference type="PANTHER" id="PTHR43179">
    <property type="entry name" value="RHAMNOSYLTRANSFERASE WBBL"/>
    <property type="match status" value="1"/>
</dbReference>
<dbReference type="InterPro" id="IPR029044">
    <property type="entry name" value="Nucleotide-diphossugar_trans"/>
</dbReference>
<evidence type="ECO:0000313" key="3">
    <source>
        <dbReference type="EMBL" id="OGK48259.1"/>
    </source>
</evidence>
<sequence>MPKLSIIVLSYNTRDITKSCLQSAFKTLKKTPSLESEIIVVDNASSDGSQDILADFKKTVNTSHINVQIIFNSKNSGFTRGNNQAARLAKGENLLFLNSDVIIDSINWQELLDHLDSDGSIAALTVKVILENKSIDPASHRGFPTIWNSFCYYSKLEALTKSIPAINEIFGGYHLTYHDLTKTHEIDSPSGAFYLVKKKLFEEVSGFDEDFFMYGEDLDLSFRLKEKGYKIVYYPKYSVLHLKYQSGLGTQDKKTHEMTKRYFYDAMKIFYKKHYAPKHAWITNQLIYNLIKLKSQIS</sequence>
<reference evidence="3 4" key="1">
    <citation type="journal article" date="2016" name="Nat. Commun.">
        <title>Thousands of microbial genomes shed light on interconnected biogeochemical processes in an aquifer system.</title>
        <authorList>
            <person name="Anantharaman K."/>
            <person name="Brown C.T."/>
            <person name="Hug L.A."/>
            <person name="Sharon I."/>
            <person name="Castelle C.J."/>
            <person name="Probst A.J."/>
            <person name="Thomas B.C."/>
            <person name="Singh A."/>
            <person name="Wilkins M.J."/>
            <person name="Karaoz U."/>
            <person name="Brodie E.L."/>
            <person name="Williams K.H."/>
            <person name="Hubbard S.S."/>
            <person name="Banfield J.F."/>
        </authorList>
    </citation>
    <scope>NUCLEOTIDE SEQUENCE [LARGE SCALE GENOMIC DNA]</scope>
</reference>